<dbReference type="KEGG" id="amon:H9L24_08415"/>
<dbReference type="AlphaFoldDB" id="A0A7H0HL99"/>
<dbReference type="InterPro" id="IPR010342">
    <property type="entry name" value="DUF938"/>
</dbReference>
<protein>
    <submittedName>
        <fullName evidence="2">DUF938 domain-containing protein</fullName>
    </submittedName>
</protein>
<dbReference type="Gene3D" id="3.40.50.150">
    <property type="entry name" value="Vaccinia Virus protein VP39"/>
    <property type="match status" value="1"/>
</dbReference>
<feature type="region of interest" description="Disordered" evidence="1">
    <location>
        <begin position="1"/>
        <end position="22"/>
    </location>
</feature>
<dbReference type="Pfam" id="PF06080">
    <property type="entry name" value="DUF938"/>
    <property type="match status" value="1"/>
</dbReference>
<organism evidence="2 3">
    <name type="scientific">Paenacidovorax monticola</name>
    <dbReference type="NCBI Taxonomy" id="1926868"/>
    <lineage>
        <taxon>Bacteria</taxon>
        <taxon>Pseudomonadati</taxon>
        <taxon>Pseudomonadota</taxon>
        <taxon>Betaproteobacteria</taxon>
        <taxon>Burkholderiales</taxon>
        <taxon>Comamonadaceae</taxon>
        <taxon>Paenacidovorax</taxon>
    </lineage>
</organism>
<keyword evidence="3" id="KW-1185">Reference proteome</keyword>
<dbReference type="InterPro" id="IPR029063">
    <property type="entry name" value="SAM-dependent_MTases_sf"/>
</dbReference>
<reference evidence="2 3" key="1">
    <citation type="submission" date="2020-08" db="EMBL/GenBank/DDBJ databases">
        <title>Genome sequence of Acidovorax monticola KACC 19171T.</title>
        <authorList>
            <person name="Hyun D.-W."/>
            <person name="Bae J.-W."/>
        </authorList>
    </citation>
    <scope>NUCLEOTIDE SEQUENCE [LARGE SCALE GENOMIC DNA]</scope>
    <source>
        <strain evidence="2 3">KACC 19171</strain>
    </source>
</reference>
<dbReference type="EMBL" id="CP060790">
    <property type="protein sequence ID" value="QNP61315.1"/>
    <property type="molecule type" value="Genomic_DNA"/>
</dbReference>
<dbReference type="SUPFAM" id="SSF53335">
    <property type="entry name" value="S-adenosyl-L-methionine-dependent methyltransferases"/>
    <property type="match status" value="1"/>
</dbReference>
<gene>
    <name evidence="2" type="ORF">H9L24_08415</name>
</gene>
<sequence>MAAGACRASTTSPQRSHDPSPLAHSAAAERNQAPILAVLQTLLPPQGAALEIASGTGQHAAHFAAALPGWTWQPTDLHDQHFGAIAGWAAQAGARNVLPPRPLDVRAADWPADGPAFSAPFDLVYCANMLHIAPWACCAALMQGAARHLAPGGRLVTYGPYLEDGVPTAPSNLAFDASLRAQDPDWGIRRLADVARTAADAGLRLAARHALPANNLLLVWTRATPAAPSVPPHP</sequence>
<accession>A0A7H0HL99</accession>
<evidence type="ECO:0000313" key="3">
    <source>
        <dbReference type="Proteomes" id="UP000516057"/>
    </source>
</evidence>
<evidence type="ECO:0000256" key="1">
    <source>
        <dbReference type="SAM" id="MobiDB-lite"/>
    </source>
</evidence>
<dbReference type="Proteomes" id="UP000516057">
    <property type="component" value="Chromosome"/>
</dbReference>
<evidence type="ECO:0000313" key="2">
    <source>
        <dbReference type="EMBL" id="QNP61315.1"/>
    </source>
</evidence>
<dbReference type="PANTHER" id="PTHR20974:SF0">
    <property type="entry name" value="UPF0585 PROTEIN CG18661"/>
    <property type="match status" value="1"/>
</dbReference>
<proteinExistence type="predicted"/>
<name>A0A7H0HL99_9BURK</name>
<dbReference type="PANTHER" id="PTHR20974">
    <property type="entry name" value="UPF0585 PROTEIN CG18661"/>
    <property type="match status" value="1"/>
</dbReference>